<comment type="caution">
    <text evidence="1">The sequence shown here is derived from an EMBL/GenBank/DDBJ whole genome shotgun (WGS) entry which is preliminary data.</text>
</comment>
<accession>A0ABP4Y2U6</accession>
<name>A0ABP4Y2U6_9MICO</name>
<evidence type="ECO:0000313" key="2">
    <source>
        <dbReference type="Proteomes" id="UP001500002"/>
    </source>
</evidence>
<dbReference type="RefSeq" id="WP_344292850.1">
    <property type="nucleotide sequence ID" value="NZ_BAAANJ010000001.1"/>
</dbReference>
<protein>
    <recommendedName>
        <fullName evidence="3">Copper chaperone</fullName>
    </recommendedName>
</protein>
<gene>
    <name evidence="1" type="ORF">GCM10009749_03870</name>
</gene>
<sequence>MIAICRSRDGVQQVNVDLVAGGVSRVTVASATALEHTAVVAAIDEAGYRLADLPR</sequence>
<dbReference type="Gene3D" id="3.30.70.100">
    <property type="match status" value="1"/>
</dbReference>
<evidence type="ECO:0000313" key="1">
    <source>
        <dbReference type="EMBL" id="GAA1799297.1"/>
    </source>
</evidence>
<dbReference type="EMBL" id="BAAANJ010000001">
    <property type="protein sequence ID" value="GAA1799297.1"/>
    <property type="molecule type" value="Genomic_DNA"/>
</dbReference>
<keyword evidence="2" id="KW-1185">Reference proteome</keyword>
<evidence type="ECO:0008006" key="3">
    <source>
        <dbReference type="Google" id="ProtNLM"/>
    </source>
</evidence>
<organism evidence="1 2">
    <name type="scientific">Agromyces neolithicus</name>
    <dbReference type="NCBI Taxonomy" id="269420"/>
    <lineage>
        <taxon>Bacteria</taxon>
        <taxon>Bacillati</taxon>
        <taxon>Actinomycetota</taxon>
        <taxon>Actinomycetes</taxon>
        <taxon>Micrococcales</taxon>
        <taxon>Microbacteriaceae</taxon>
        <taxon>Agromyces</taxon>
    </lineage>
</organism>
<reference evidence="2" key="1">
    <citation type="journal article" date="2019" name="Int. J. Syst. Evol. Microbiol.">
        <title>The Global Catalogue of Microorganisms (GCM) 10K type strain sequencing project: providing services to taxonomists for standard genome sequencing and annotation.</title>
        <authorList>
            <consortium name="The Broad Institute Genomics Platform"/>
            <consortium name="The Broad Institute Genome Sequencing Center for Infectious Disease"/>
            <person name="Wu L."/>
            <person name="Ma J."/>
        </authorList>
    </citation>
    <scope>NUCLEOTIDE SEQUENCE [LARGE SCALE GENOMIC DNA]</scope>
    <source>
        <strain evidence="2">JCM 14322</strain>
    </source>
</reference>
<proteinExistence type="predicted"/>
<dbReference type="Proteomes" id="UP001500002">
    <property type="component" value="Unassembled WGS sequence"/>
</dbReference>